<organism evidence="3 4">
    <name type="scientific">Aspergillus sydowii CBS 593.65</name>
    <dbReference type="NCBI Taxonomy" id="1036612"/>
    <lineage>
        <taxon>Eukaryota</taxon>
        <taxon>Fungi</taxon>
        <taxon>Dikarya</taxon>
        <taxon>Ascomycota</taxon>
        <taxon>Pezizomycotina</taxon>
        <taxon>Eurotiomycetes</taxon>
        <taxon>Eurotiomycetidae</taxon>
        <taxon>Eurotiales</taxon>
        <taxon>Aspergillaceae</taxon>
        <taxon>Aspergillus</taxon>
        <taxon>Aspergillus subgen. Nidulantes</taxon>
    </lineage>
</organism>
<dbReference type="InterPro" id="IPR051908">
    <property type="entry name" value="Ribosomal_N-acetyltransferase"/>
</dbReference>
<name>A0A1L9TIF6_9EURO</name>
<feature type="region of interest" description="Disordered" evidence="1">
    <location>
        <begin position="85"/>
        <end position="106"/>
    </location>
</feature>
<dbReference type="EMBL" id="KV878586">
    <property type="protein sequence ID" value="OJJ59161.1"/>
    <property type="molecule type" value="Genomic_DNA"/>
</dbReference>
<dbReference type="AlphaFoldDB" id="A0A1L9TIF6"/>
<dbReference type="OrthoDB" id="41238at2759"/>
<dbReference type="Proteomes" id="UP000184356">
    <property type="component" value="Unassembled WGS sequence"/>
</dbReference>
<keyword evidence="4" id="KW-1185">Reference proteome</keyword>
<dbReference type="GeneID" id="63763145"/>
<dbReference type="Gene3D" id="3.40.630.30">
    <property type="match status" value="1"/>
</dbReference>
<dbReference type="GO" id="GO:1990189">
    <property type="term" value="F:protein N-terminal-serine acetyltransferase activity"/>
    <property type="evidence" value="ECO:0007669"/>
    <property type="project" value="TreeGrafter"/>
</dbReference>
<dbReference type="RefSeq" id="XP_040702967.1">
    <property type="nucleotide sequence ID" value="XM_040847072.1"/>
</dbReference>
<feature type="domain" description="N-acetyltransferase" evidence="2">
    <location>
        <begin position="20"/>
        <end position="181"/>
    </location>
</feature>
<dbReference type="SUPFAM" id="SSF55729">
    <property type="entry name" value="Acyl-CoA N-acyltransferases (Nat)"/>
    <property type="match status" value="1"/>
</dbReference>
<dbReference type="PANTHER" id="PTHR43441">
    <property type="entry name" value="RIBOSOMAL-PROTEIN-SERINE ACETYLTRANSFERASE"/>
    <property type="match status" value="1"/>
</dbReference>
<proteinExistence type="predicted"/>
<dbReference type="InterPro" id="IPR000182">
    <property type="entry name" value="GNAT_dom"/>
</dbReference>
<evidence type="ECO:0000256" key="1">
    <source>
        <dbReference type="SAM" id="MobiDB-lite"/>
    </source>
</evidence>
<gene>
    <name evidence="3" type="ORF">ASPSYDRAFT_45583</name>
</gene>
<dbReference type="VEuPathDB" id="FungiDB:ASPSYDRAFT_45583"/>
<reference evidence="4" key="1">
    <citation type="journal article" date="2017" name="Genome Biol.">
        <title>Comparative genomics reveals high biological diversity and specific adaptations in the industrially and medically important fungal genus Aspergillus.</title>
        <authorList>
            <person name="de Vries R.P."/>
            <person name="Riley R."/>
            <person name="Wiebenga A."/>
            <person name="Aguilar-Osorio G."/>
            <person name="Amillis S."/>
            <person name="Uchima C.A."/>
            <person name="Anderluh G."/>
            <person name="Asadollahi M."/>
            <person name="Askin M."/>
            <person name="Barry K."/>
            <person name="Battaglia E."/>
            <person name="Bayram O."/>
            <person name="Benocci T."/>
            <person name="Braus-Stromeyer S.A."/>
            <person name="Caldana C."/>
            <person name="Canovas D."/>
            <person name="Cerqueira G.C."/>
            <person name="Chen F."/>
            <person name="Chen W."/>
            <person name="Choi C."/>
            <person name="Clum A."/>
            <person name="Dos Santos R.A."/>
            <person name="Damasio A.R."/>
            <person name="Diallinas G."/>
            <person name="Emri T."/>
            <person name="Fekete E."/>
            <person name="Flipphi M."/>
            <person name="Freyberg S."/>
            <person name="Gallo A."/>
            <person name="Gournas C."/>
            <person name="Habgood R."/>
            <person name="Hainaut M."/>
            <person name="Harispe M.L."/>
            <person name="Henrissat B."/>
            <person name="Hilden K.S."/>
            <person name="Hope R."/>
            <person name="Hossain A."/>
            <person name="Karabika E."/>
            <person name="Karaffa L."/>
            <person name="Karanyi Z."/>
            <person name="Krasevec N."/>
            <person name="Kuo A."/>
            <person name="Kusch H."/>
            <person name="LaButti K."/>
            <person name="Lagendijk E.L."/>
            <person name="Lapidus A."/>
            <person name="Levasseur A."/>
            <person name="Lindquist E."/>
            <person name="Lipzen A."/>
            <person name="Logrieco A.F."/>
            <person name="MacCabe A."/>
            <person name="Maekelae M.R."/>
            <person name="Malavazi I."/>
            <person name="Melin P."/>
            <person name="Meyer V."/>
            <person name="Mielnichuk N."/>
            <person name="Miskei M."/>
            <person name="Molnar A.P."/>
            <person name="Mule G."/>
            <person name="Ngan C.Y."/>
            <person name="Orejas M."/>
            <person name="Orosz E."/>
            <person name="Ouedraogo J.P."/>
            <person name="Overkamp K.M."/>
            <person name="Park H.-S."/>
            <person name="Perrone G."/>
            <person name="Piumi F."/>
            <person name="Punt P.J."/>
            <person name="Ram A.F."/>
            <person name="Ramon A."/>
            <person name="Rauscher S."/>
            <person name="Record E."/>
            <person name="Riano-Pachon D.M."/>
            <person name="Robert V."/>
            <person name="Roehrig J."/>
            <person name="Ruller R."/>
            <person name="Salamov A."/>
            <person name="Salih N.S."/>
            <person name="Samson R.A."/>
            <person name="Sandor E."/>
            <person name="Sanguinetti M."/>
            <person name="Schuetze T."/>
            <person name="Sepcic K."/>
            <person name="Shelest E."/>
            <person name="Sherlock G."/>
            <person name="Sophianopoulou V."/>
            <person name="Squina F.M."/>
            <person name="Sun H."/>
            <person name="Susca A."/>
            <person name="Todd R.B."/>
            <person name="Tsang A."/>
            <person name="Unkles S.E."/>
            <person name="van de Wiele N."/>
            <person name="van Rossen-Uffink D."/>
            <person name="Oliveira J.V."/>
            <person name="Vesth T.C."/>
            <person name="Visser J."/>
            <person name="Yu J.-H."/>
            <person name="Zhou M."/>
            <person name="Andersen M.R."/>
            <person name="Archer D.B."/>
            <person name="Baker S.E."/>
            <person name="Benoit I."/>
            <person name="Brakhage A.A."/>
            <person name="Braus G.H."/>
            <person name="Fischer R."/>
            <person name="Frisvad J.C."/>
            <person name="Goldman G.H."/>
            <person name="Houbraken J."/>
            <person name="Oakley B."/>
            <person name="Pocsi I."/>
            <person name="Scazzocchio C."/>
            <person name="Seiboth B."/>
            <person name="vanKuyk P.A."/>
            <person name="Wortman J."/>
            <person name="Dyer P.S."/>
            <person name="Grigoriev I.V."/>
        </authorList>
    </citation>
    <scope>NUCLEOTIDE SEQUENCE [LARGE SCALE GENOMIC DNA]</scope>
    <source>
        <strain evidence="4">CBS 593.65</strain>
    </source>
</reference>
<dbReference type="STRING" id="1036612.A0A1L9TIF6"/>
<sequence>MSEFSFCYGQPRLENDLVSLEPFHPEHHIAKFMEQKRAHPELFQYVLFPDISTDEEFFQKVYKEHIAAVPGECLYTIIDKTYTQERPGQGQEQGHEQGPSANYAGTIALTGTNTDNASTEIGIVIFPSFQRTHVASNAIGLLLCYTLDPPSLGGLGLRRIEWKCHTANEASKKVALRMGFTLEGVLRWDRAFPGPLGLSVDALEKRNGTAGEVRGRHTAVFSIVWDEWEEKRAAVLKQMERRK</sequence>
<evidence type="ECO:0000313" key="4">
    <source>
        <dbReference type="Proteomes" id="UP000184356"/>
    </source>
</evidence>
<accession>A0A1L9TIF6</accession>
<evidence type="ECO:0000259" key="2">
    <source>
        <dbReference type="Pfam" id="PF13302"/>
    </source>
</evidence>
<dbReference type="InterPro" id="IPR016181">
    <property type="entry name" value="Acyl_CoA_acyltransferase"/>
</dbReference>
<evidence type="ECO:0000313" key="3">
    <source>
        <dbReference type="EMBL" id="OJJ59161.1"/>
    </source>
</evidence>
<feature type="compositionally biased region" description="Low complexity" evidence="1">
    <location>
        <begin position="88"/>
        <end position="98"/>
    </location>
</feature>
<dbReference type="GO" id="GO:0008999">
    <property type="term" value="F:protein-N-terminal-alanine acetyltransferase activity"/>
    <property type="evidence" value="ECO:0007669"/>
    <property type="project" value="TreeGrafter"/>
</dbReference>
<dbReference type="PANTHER" id="PTHR43441:SF5">
    <property type="entry name" value="FAMILY ACETYLTRANSFERASE, PUTATIVE-RELATED"/>
    <property type="match status" value="1"/>
</dbReference>
<dbReference type="Pfam" id="PF13302">
    <property type="entry name" value="Acetyltransf_3"/>
    <property type="match status" value="1"/>
</dbReference>
<protein>
    <recommendedName>
        <fullName evidence="2">N-acetyltransferase domain-containing protein</fullName>
    </recommendedName>
</protein>